<dbReference type="SUPFAM" id="SSF56925">
    <property type="entry name" value="OMPA-like"/>
    <property type="match status" value="1"/>
</dbReference>
<evidence type="ECO:0000313" key="2">
    <source>
        <dbReference type="EMBL" id="SEW40522.1"/>
    </source>
</evidence>
<gene>
    <name evidence="2" type="ORF">SAMN05216290_3601</name>
</gene>
<dbReference type="RefSeq" id="WP_090260450.1">
    <property type="nucleotide sequence ID" value="NZ_FOIR01000004.1"/>
</dbReference>
<dbReference type="GeneID" id="99988271"/>
<feature type="chain" id="PRO_5011537583" description="Outer membrane protein beta-barrel domain-containing protein" evidence="1">
    <location>
        <begin position="20"/>
        <end position="205"/>
    </location>
</feature>
<evidence type="ECO:0000256" key="1">
    <source>
        <dbReference type="SAM" id="SignalP"/>
    </source>
</evidence>
<dbReference type="Proteomes" id="UP000199437">
    <property type="component" value="Unassembled WGS sequence"/>
</dbReference>
<sequence>MKKVLLTLTLILVANQLWAQRDIEITAFSGYTFKNTFDIYGGRARIDDGHTYGGMLAVEVTDGLDVEFMYSRQNTVVTAYSAFMSNDVNEDANVVYYMIGGTKTFETMNSSLNFFTGMKLGGVTIASQEDDFDSVTKFAAGLNGGVKYFITDKLGIKLAMLINFPIVDVGAGLWFGTGGGGVGVSTWSPIVQFNMQGGLFFRISN</sequence>
<evidence type="ECO:0000313" key="3">
    <source>
        <dbReference type="Proteomes" id="UP000199437"/>
    </source>
</evidence>
<organism evidence="2 3">
    <name type="scientific">Roseivirga pacifica</name>
    <dbReference type="NCBI Taxonomy" id="1267423"/>
    <lineage>
        <taxon>Bacteria</taxon>
        <taxon>Pseudomonadati</taxon>
        <taxon>Bacteroidota</taxon>
        <taxon>Cytophagia</taxon>
        <taxon>Cytophagales</taxon>
        <taxon>Roseivirgaceae</taxon>
        <taxon>Roseivirga</taxon>
    </lineage>
</organism>
<dbReference type="InterPro" id="IPR011250">
    <property type="entry name" value="OMP/PagP_B-barrel"/>
</dbReference>
<name>A0A1I0RIH8_9BACT</name>
<dbReference type="Gene3D" id="2.40.160.20">
    <property type="match status" value="1"/>
</dbReference>
<evidence type="ECO:0008006" key="4">
    <source>
        <dbReference type="Google" id="ProtNLM"/>
    </source>
</evidence>
<dbReference type="OrthoDB" id="838103at2"/>
<feature type="signal peptide" evidence="1">
    <location>
        <begin position="1"/>
        <end position="19"/>
    </location>
</feature>
<dbReference type="AlphaFoldDB" id="A0A1I0RIH8"/>
<dbReference type="EMBL" id="FOIR01000004">
    <property type="protein sequence ID" value="SEW40522.1"/>
    <property type="molecule type" value="Genomic_DNA"/>
</dbReference>
<dbReference type="STRING" id="1267423.SAMN05216290_3601"/>
<protein>
    <recommendedName>
        <fullName evidence="4">Outer membrane protein beta-barrel domain-containing protein</fullName>
    </recommendedName>
</protein>
<keyword evidence="1" id="KW-0732">Signal</keyword>
<proteinExistence type="predicted"/>
<accession>A0A1I0RIH8</accession>
<reference evidence="3" key="1">
    <citation type="submission" date="2016-10" db="EMBL/GenBank/DDBJ databases">
        <authorList>
            <person name="Varghese N."/>
            <person name="Submissions S."/>
        </authorList>
    </citation>
    <scope>NUCLEOTIDE SEQUENCE [LARGE SCALE GENOMIC DNA]</scope>
    <source>
        <strain evidence="3">CGMCC 1.12402</strain>
    </source>
</reference>
<keyword evidence="3" id="KW-1185">Reference proteome</keyword>